<evidence type="ECO:0000313" key="1">
    <source>
        <dbReference type="EMBL" id="KAJ1879656.1"/>
    </source>
</evidence>
<feature type="non-terminal residue" evidence="1">
    <location>
        <position position="1"/>
    </location>
</feature>
<dbReference type="EMBL" id="JANBPG010003686">
    <property type="protein sequence ID" value="KAJ1879656.1"/>
    <property type="molecule type" value="Genomic_DNA"/>
</dbReference>
<organism evidence="1 2">
    <name type="scientific">Kickxella alabastrina</name>
    <dbReference type="NCBI Taxonomy" id="61397"/>
    <lineage>
        <taxon>Eukaryota</taxon>
        <taxon>Fungi</taxon>
        <taxon>Fungi incertae sedis</taxon>
        <taxon>Zoopagomycota</taxon>
        <taxon>Kickxellomycotina</taxon>
        <taxon>Kickxellomycetes</taxon>
        <taxon>Kickxellales</taxon>
        <taxon>Kickxellaceae</taxon>
        <taxon>Kickxella</taxon>
    </lineage>
</organism>
<reference evidence="1" key="1">
    <citation type="submission" date="2022-07" db="EMBL/GenBank/DDBJ databases">
        <title>Phylogenomic reconstructions and comparative analyses of Kickxellomycotina fungi.</title>
        <authorList>
            <person name="Reynolds N.K."/>
            <person name="Stajich J.E."/>
            <person name="Barry K."/>
            <person name="Grigoriev I.V."/>
            <person name="Crous P."/>
            <person name="Smith M.E."/>
        </authorList>
    </citation>
    <scope>NUCLEOTIDE SEQUENCE</scope>
    <source>
        <strain evidence="1">Benny 63K</strain>
    </source>
</reference>
<evidence type="ECO:0000313" key="2">
    <source>
        <dbReference type="Proteomes" id="UP001150581"/>
    </source>
</evidence>
<proteinExistence type="predicted"/>
<comment type="caution">
    <text evidence="1">The sequence shown here is derived from an EMBL/GenBank/DDBJ whole genome shotgun (WGS) entry which is preliminary data.</text>
</comment>
<keyword evidence="2" id="KW-1185">Reference proteome</keyword>
<accession>A0ACC1I4R8</accession>
<dbReference type="Proteomes" id="UP001150581">
    <property type="component" value="Unassembled WGS sequence"/>
</dbReference>
<protein>
    <submittedName>
        <fullName evidence="1">Uncharacterized protein</fullName>
    </submittedName>
</protein>
<sequence>VTMMTGAKWSEVQRMFDALEDRVFELLLAKVTDARVRKFLGDDFLRQMVVRHVICCVALGLHVEFSRPEHLPRAEPERFEAVVEDGEVIGLVREIVAVCGVEALYSMAEKVQSRSPSPVPSVASAVSPTVPEAADAETAVSGLVSEESSSPQ</sequence>
<name>A0ACC1I4R8_9FUNG</name>
<gene>
    <name evidence="1" type="ORF">LPJ66_011647</name>
</gene>